<protein>
    <submittedName>
        <fullName evidence="3">SDR family oxidoreductase</fullName>
    </submittedName>
</protein>
<dbReference type="EMBL" id="JBBPCN010000001">
    <property type="protein sequence ID" value="MEK8072313.1"/>
    <property type="molecule type" value="Genomic_DNA"/>
</dbReference>
<dbReference type="InterPro" id="IPR002347">
    <property type="entry name" value="SDR_fam"/>
</dbReference>
<reference evidence="3 4" key="1">
    <citation type="submission" date="2024-03" db="EMBL/GenBank/DDBJ databases">
        <title>Rhodococcus navarretei sp. nov. and Pseudarthrobacter quantumdoti sp. nov., two new species with the ability to biosynthesize Quantum Dots isolated from soil samples at Union Glacier, Antarctica.</title>
        <authorList>
            <person name="Vargas M."/>
        </authorList>
    </citation>
    <scope>NUCLEOTIDE SEQUENCE [LARGE SCALE GENOMIC DNA]</scope>
    <source>
        <strain evidence="3 4">EXRC-4A-4</strain>
    </source>
</reference>
<name>A0ABU9D1L0_9NOCA</name>
<dbReference type="NCBIfam" id="NF005868">
    <property type="entry name" value="PRK07806.1"/>
    <property type="match status" value="1"/>
</dbReference>
<evidence type="ECO:0000256" key="2">
    <source>
        <dbReference type="ARBA" id="ARBA00023002"/>
    </source>
</evidence>
<dbReference type="PANTHER" id="PTHR43669:SF3">
    <property type="entry name" value="ALCOHOL DEHYDROGENASE, PUTATIVE (AFU_ORTHOLOGUE AFUA_3G03445)-RELATED"/>
    <property type="match status" value="1"/>
</dbReference>
<evidence type="ECO:0000313" key="3">
    <source>
        <dbReference type="EMBL" id="MEK8072313.1"/>
    </source>
</evidence>
<dbReference type="SUPFAM" id="SSF51735">
    <property type="entry name" value="NAD(P)-binding Rossmann-fold domains"/>
    <property type="match status" value="1"/>
</dbReference>
<keyword evidence="2" id="KW-0560">Oxidoreductase</keyword>
<dbReference type="Proteomes" id="UP001456513">
    <property type="component" value="Unassembled WGS sequence"/>
</dbReference>
<dbReference type="Pfam" id="PF00106">
    <property type="entry name" value="adh_short"/>
    <property type="match status" value="1"/>
</dbReference>
<comment type="caution">
    <text evidence="3">The sequence shown here is derived from an EMBL/GenBank/DDBJ whole genome shotgun (WGS) entry which is preliminary data.</text>
</comment>
<evidence type="ECO:0000256" key="1">
    <source>
        <dbReference type="ARBA" id="ARBA00006484"/>
    </source>
</evidence>
<comment type="similarity">
    <text evidence="1">Belongs to the short-chain dehydrogenases/reductases (SDR) family.</text>
</comment>
<dbReference type="Gene3D" id="3.40.50.720">
    <property type="entry name" value="NAD(P)-binding Rossmann-like Domain"/>
    <property type="match status" value="1"/>
</dbReference>
<organism evidence="3 4">
    <name type="scientific">Rhodococcus navarretei</name>
    <dbReference type="NCBI Taxonomy" id="3128981"/>
    <lineage>
        <taxon>Bacteria</taxon>
        <taxon>Bacillati</taxon>
        <taxon>Actinomycetota</taxon>
        <taxon>Actinomycetes</taxon>
        <taxon>Mycobacteriales</taxon>
        <taxon>Nocardiaceae</taxon>
        <taxon>Rhodococcus</taxon>
    </lineage>
</organism>
<keyword evidence="4" id="KW-1185">Reference proteome</keyword>
<proteinExistence type="inferred from homology"/>
<dbReference type="InterPro" id="IPR036291">
    <property type="entry name" value="NAD(P)-bd_dom_sf"/>
</dbReference>
<gene>
    <name evidence="3" type="ORF">AABD04_15845</name>
</gene>
<dbReference type="PRINTS" id="PR00081">
    <property type="entry name" value="GDHRDH"/>
</dbReference>
<sequence>MKQRAAGRSVLITGASRGIGAETAVQLGAEGAAIAVNFREKKRRADAVVRTIEEAGGRALAVGADVTDPEAVDAMLNAVGAEFGAIDVLVLNASGGLELGADPGYAMSINRDAQVAMARAVADRMKPGSRIVFLTSHQAHFYGRKPVPVEYEPIAASKRAGEDALRDMIPEMNSRGIELVVVSGDMIEGTIVVTLLERRNPDAVAARTAQGTLPTVAEFAAAVVDAAVGPIEKSGLTVYVGGADYLDGFVSG</sequence>
<dbReference type="RefSeq" id="WP_341441747.1">
    <property type="nucleotide sequence ID" value="NZ_JBBPCN010000001.1"/>
</dbReference>
<evidence type="ECO:0000313" key="4">
    <source>
        <dbReference type="Proteomes" id="UP001456513"/>
    </source>
</evidence>
<accession>A0ABU9D1L0</accession>
<dbReference type="PANTHER" id="PTHR43669">
    <property type="entry name" value="5-KETO-D-GLUCONATE 5-REDUCTASE"/>
    <property type="match status" value="1"/>
</dbReference>